<keyword evidence="9" id="KW-0808">Transferase</keyword>
<sequence length="345" mass="38247">MPRIAVPETERIAWVDYSKGICIVLVVMMHSTLGVGNAAGGEGFMHHVVAFALPFRMPDFFLISGLFLSRVIDRDWRTYLDRKVIHFAYFYILWLVIQGAFRWPELAMTDGPVAVIEQFLLALIEPFGTLWFIYLLPVFFVAAKLMRNVPPVIVLALGTALQIADIHTGWTVIDETAERFVFFAIGWYAAPLIFAYTDRVAQNIGLAAIGLVAWAVMNGTLVHFDVAMLPGVSFVLGLMGAGAVVTTGVLLSRYKLAEALRYAGQNSIVVYLAFFLPMVVTRLVLLKTGVVTDVGWMSLIVTASAVITPLLLHLAVKKTGWGLFLFERPARFRLEPRSPALQPAE</sequence>
<evidence type="ECO:0000256" key="4">
    <source>
        <dbReference type="ARBA" id="ARBA00022692"/>
    </source>
</evidence>
<dbReference type="Pfam" id="PF01757">
    <property type="entry name" value="Acyl_transf_3"/>
    <property type="match status" value="1"/>
</dbReference>
<protein>
    <submittedName>
        <fullName evidence="9">Acyltransferase family protein</fullName>
    </submittedName>
</protein>
<dbReference type="Proteomes" id="UP001595796">
    <property type="component" value="Unassembled WGS sequence"/>
</dbReference>
<feature type="transmembrane region" description="Helical" evidence="7">
    <location>
        <begin position="204"/>
        <end position="224"/>
    </location>
</feature>
<dbReference type="PANTHER" id="PTHR40074:SF4">
    <property type="entry name" value="INNER MEMBRANE PROTEIN YCFT"/>
    <property type="match status" value="1"/>
</dbReference>
<evidence type="ECO:0000313" key="10">
    <source>
        <dbReference type="Proteomes" id="UP001595796"/>
    </source>
</evidence>
<feature type="transmembrane region" description="Helical" evidence="7">
    <location>
        <begin position="21"/>
        <end position="39"/>
    </location>
</feature>
<comment type="subcellular location">
    <subcellularLocation>
        <location evidence="1">Cell membrane</location>
        <topology evidence="1">Multi-pass membrane protein</topology>
    </subcellularLocation>
</comment>
<evidence type="ECO:0000256" key="2">
    <source>
        <dbReference type="ARBA" id="ARBA00007400"/>
    </source>
</evidence>
<evidence type="ECO:0000256" key="1">
    <source>
        <dbReference type="ARBA" id="ARBA00004651"/>
    </source>
</evidence>
<keyword evidence="9" id="KW-0012">Acyltransferase</keyword>
<evidence type="ECO:0000256" key="3">
    <source>
        <dbReference type="ARBA" id="ARBA00022475"/>
    </source>
</evidence>
<dbReference type="PANTHER" id="PTHR40074">
    <property type="entry name" value="O-ACETYLTRANSFERASE WECH"/>
    <property type="match status" value="1"/>
</dbReference>
<feature type="transmembrane region" description="Helical" evidence="7">
    <location>
        <begin position="263"/>
        <end position="284"/>
    </location>
</feature>
<evidence type="ECO:0000259" key="8">
    <source>
        <dbReference type="Pfam" id="PF01757"/>
    </source>
</evidence>
<feature type="transmembrane region" description="Helical" evidence="7">
    <location>
        <begin position="84"/>
        <end position="101"/>
    </location>
</feature>
<feature type="transmembrane region" description="Helical" evidence="7">
    <location>
        <begin position="296"/>
        <end position="316"/>
    </location>
</feature>
<feature type="transmembrane region" description="Helical" evidence="7">
    <location>
        <begin position="179"/>
        <end position="197"/>
    </location>
</feature>
<keyword evidence="5 7" id="KW-1133">Transmembrane helix</keyword>
<feature type="transmembrane region" description="Helical" evidence="7">
    <location>
        <begin position="51"/>
        <end position="72"/>
    </location>
</feature>
<gene>
    <name evidence="9" type="ORF">ACFPFW_15735</name>
</gene>
<feature type="transmembrane region" description="Helical" evidence="7">
    <location>
        <begin position="152"/>
        <end position="173"/>
    </location>
</feature>
<keyword evidence="3" id="KW-1003">Cell membrane</keyword>
<dbReference type="GO" id="GO:0016746">
    <property type="term" value="F:acyltransferase activity"/>
    <property type="evidence" value="ECO:0007669"/>
    <property type="project" value="UniProtKB-KW"/>
</dbReference>
<feature type="transmembrane region" description="Helical" evidence="7">
    <location>
        <begin position="230"/>
        <end position="251"/>
    </location>
</feature>
<accession>A0ABV9Z4G3</accession>
<proteinExistence type="inferred from homology"/>
<name>A0ABV9Z4G3_9HYPH</name>
<evidence type="ECO:0000313" key="9">
    <source>
        <dbReference type="EMBL" id="MFC5069469.1"/>
    </source>
</evidence>
<keyword evidence="6 7" id="KW-0472">Membrane</keyword>
<feature type="transmembrane region" description="Helical" evidence="7">
    <location>
        <begin position="121"/>
        <end position="140"/>
    </location>
</feature>
<feature type="domain" description="Acyltransferase 3" evidence="8">
    <location>
        <begin position="12"/>
        <end position="312"/>
    </location>
</feature>
<dbReference type="EMBL" id="JBHSJF010000008">
    <property type="protein sequence ID" value="MFC5069469.1"/>
    <property type="molecule type" value="Genomic_DNA"/>
</dbReference>
<dbReference type="RefSeq" id="WP_114958295.1">
    <property type="nucleotide sequence ID" value="NZ_JBHSJF010000008.1"/>
</dbReference>
<evidence type="ECO:0000256" key="6">
    <source>
        <dbReference type="ARBA" id="ARBA00023136"/>
    </source>
</evidence>
<comment type="caution">
    <text evidence="9">The sequence shown here is derived from an EMBL/GenBank/DDBJ whole genome shotgun (WGS) entry which is preliminary data.</text>
</comment>
<dbReference type="InterPro" id="IPR002656">
    <property type="entry name" value="Acyl_transf_3_dom"/>
</dbReference>
<keyword evidence="10" id="KW-1185">Reference proteome</keyword>
<organism evidence="9 10">
    <name type="scientific">Flaviflagellibacter deserti</name>
    <dbReference type="NCBI Taxonomy" id="2267266"/>
    <lineage>
        <taxon>Bacteria</taxon>
        <taxon>Pseudomonadati</taxon>
        <taxon>Pseudomonadota</taxon>
        <taxon>Alphaproteobacteria</taxon>
        <taxon>Hyphomicrobiales</taxon>
        <taxon>Flaviflagellibacter</taxon>
    </lineage>
</organism>
<reference evidence="10" key="1">
    <citation type="journal article" date="2019" name="Int. J. Syst. Evol. Microbiol.">
        <title>The Global Catalogue of Microorganisms (GCM) 10K type strain sequencing project: providing services to taxonomists for standard genome sequencing and annotation.</title>
        <authorList>
            <consortium name="The Broad Institute Genomics Platform"/>
            <consortium name="The Broad Institute Genome Sequencing Center for Infectious Disease"/>
            <person name="Wu L."/>
            <person name="Ma J."/>
        </authorList>
    </citation>
    <scope>NUCLEOTIDE SEQUENCE [LARGE SCALE GENOMIC DNA]</scope>
    <source>
        <strain evidence="10">CGMCC 1.16444</strain>
    </source>
</reference>
<keyword evidence="4 7" id="KW-0812">Transmembrane</keyword>
<evidence type="ECO:0000256" key="7">
    <source>
        <dbReference type="SAM" id="Phobius"/>
    </source>
</evidence>
<comment type="similarity">
    <text evidence="2">Belongs to the acyltransferase 3 family.</text>
</comment>
<evidence type="ECO:0000256" key="5">
    <source>
        <dbReference type="ARBA" id="ARBA00022989"/>
    </source>
</evidence>